<comment type="subcellular location">
    <subcellularLocation>
        <location evidence="1">Membrane</location>
        <topology evidence="1">Single-pass membrane protein</topology>
    </subcellularLocation>
</comment>
<dbReference type="GO" id="GO:0016020">
    <property type="term" value="C:membrane"/>
    <property type="evidence" value="ECO:0007669"/>
    <property type="project" value="UniProtKB-SubCell"/>
</dbReference>
<evidence type="ECO:0000313" key="8">
    <source>
        <dbReference type="Proteomes" id="UP000351155"/>
    </source>
</evidence>
<keyword evidence="3 6" id="KW-1133">Transmembrane helix</keyword>
<feature type="transmembrane region" description="Helical" evidence="6">
    <location>
        <begin position="42"/>
        <end position="67"/>
    </location>
</feature>
<evidence type="ECO:0000256" key="3">
    <source>
        <dbReference type="ARBA" id="ARBA00022989"/>
    </source>
</evidence>
<sequence length="71" mass="8272">MPFTNRFSDSVFIPPWKCHTAVIIWRYKREKSPRREKMNDPAFVDMLCISGTFFTIAAILVASVLFLEHHG</sequence>
<evidence type="ECO:0000256" key="4">
    <source>
        <dbReference type="ARBA" id="ARBA00023136"/>
    </source>
</evidence>
<evidence type="ECO:0000256" key="2">
    <source>
        <dbReference type="ARBA" id="ARBA00022692"/>
    </source>
</evidence>
<reference evidence="7 8" key="1">
    <citation type="submission" date="2019-03" db="EMBL/GenBank/DDBJ databases">
        <authorList>
            <consortium name="Pathogen Informatics"/>
        </authorList>
    </citation>
    <scope>NUCLEOTIDE SEQUENCE [LARGE SCALE GENOMIC DNA]</scope>
    <source>
        <strain evidence="7 8">NCTC12126</strain>
    </source>
</reference>
<dbReference type="AlphaFoldDB" id="A0A484Z719"/>
<dbReference type="InterPro" id="IPR048191">
    <property type="entry name" value="YoaI-like"/>
</dbReference>
<organism evidence="7 8">
    <name type="scientific">Enterobacter cancerogenus</name>
    <dbReference type="NCBI Taxonomy" id="69218"/>
    <lineage>
        <taxon>Bacteria</taxon>
        <taxon>Pseudomonadati</taxon>
        <taxon>Pseudomonadota</taxon>
        <taxon>Gammaproteobacteria</taxon>
        <taxon>Enterobacterales</taxon>
        <taxon>Enterobacteriaceae</taxon>
        <taxon>Enterobacter</taxon>
        <taxon>Enterobacter cloacae complex</taxon>
    </lineage>
</organism>
<proteinExistence type="predicted"/>
<gene>
    <name evidence="7" type="ORF">NCTC12126_04781</name>
</gene>
<accession>A0A484Z719</accession>
<evidence type="ECO:0000313" key="7">
    <source>
        <dbReference type="EMBL" id="VFS43351.1"/>
    </source>
</evidence>
<keyword evidence="2 6" id="KW-0812">Transmembrane</keyword>
<keyword evidence="4 6" id="KW-0472">Membrane</keyword>
<dbReference type="EMBL" id="CAADIW010000058">
    <property type="protein sequence ID" value="VFS43351.1"/>
    <property type="molecule type" value="Genomic_DNA"/>
</dbReference>
<evidence type="ECO:0000256" key="5">
    <source>
        <dbReference type="ARBA" id="ARBA00035689"/>
    </source>
</evidence>
<evidence type="ECO:0000256" key="1">
    <source>
        <dbReference type="ARBA" id="ARBA00004167"/>
    </source>
</evidence>
<dbReference type="NCBIfam" id="NF041475">
    <property type="entry name" value="membrane_YoaI"/>
    <property type="match status" value="1"/>
</dbReference>
<protein>
    <recommendedName>
        <fullName evidence="5">Uncharacterized protein YoaI</fullName>
    </recommendedName>
</protein>
<name>A0A484Z719_9ENTR</name>
<dbReference type="Proteomes" id="UP000351155">
    <property type="component" value="Unassembled WGS sequence"/>
</dbReference>
<evidence type="ECO:0000256" key="6">
    <source>
        <dbReference type="SAM" id="Phobius"/>
    </source>
</evidence>